<proteinExistence type="predicted"/>
<keyword evidence="2" id="KW-1185">Reference proteome</keyword>
<organism evidence="1 2">
    <name type="scientific">Panicum hallii var. hallii</name>
    <dbReference type="NCBI Taxonomy" id="1504633"/>
    <lineage>
        <taxon>Eukaryota</taxon>
        <taxon>Viridiplantae</taxon>
        <taxon>Streptophyta</taxon>
        <taxon>Embryophyta</taxon>
        <taxon>Tracheophyta</taxon>
        <taxon>Spermatophyta</taxon>
        <taxon>Magnoliopsida</taxon>
        <taxon>Liliopsida</taxon>
        <taxon>Poales</taxon>
        <taxon>Poaceae</taxon>
        <taxon>PACMAD clade</taxon>
        <taxon>Panicoideae</taxon>
        <taxon>Panicodae</taxon>
        <taxon>Paniceae</taxon>
        <taxon>Panicinae</taxon>
        <taxon>Panicum</taxon>
        <taxon>Panicum sect. Panicum</taxon>
    </lineage>
</organism>
<protein>
    <submittedName>
        <fullName evidence="1">Uncharacterized protein</fullName>
    </submittedName>
</protein>
<dbReference type="AlphaFoldDB" id="A0A2T7CFR9"/>
<name>A0A2T7CFR9_9POAL</name>
<dbReference type="EMBL" id="CM009757">
    <property type="protein sequence ID" value="PUZ42165.1"/>
    <property type="molecule type" value="Genomic_DNA"/>
</dbReference>
<reference evidence="1 2" key="1">
    <citation type="submission" date="2018-04" db="EMBL/GenBank/DDBJ databases">
        <title>WGS assembly of Panicum hallii var. hallii HAL2.</title>
        <authorList>
            <person name="Lovell J."/>
            <person name="Jenkins J."/>
            <person name="Lowry D."/>
            <person name="Mamidi S."/>
            <person name="Sreedasyam A."/>
            <person name="Weng X."/>
            <person name="Barry K."/>
            <person name="Bonette J."/>
            <person name="Campitelli B."/>
            <person name="Daum C."/>
            <person name="Gordon S."/>
            <person name="Gould B."/>
            <person name="Lipzen A."/>
            <person name="MacQueen A."/>
            <person name="Palacio-Mejia J."/>
            <person name="Plott C."/>
            <person name="Shakirov E."/>
            <person name="Shu S."/>
            <person name="Yoshinaga Y."/>
            <person name="Zane M."/>
            <person name="Rokhsar D."/>
            <person name="Grimwood J."/>
            <person name="Schmutz J."/>
            <person name="Juenger T."/>
        </authorList>
    </citation>
    <scope>NUCLEOTIDE SEQUENCE [LARGE SCALE GENOMIC DNA]</scope>
    <source>
        <strain evidence="2">cv. HAL2</strain>
    </source>
</reference>
<dbReference type="Proteomes" id="UP000244336">
    <property type="component" value="Chromosome 9"/>
</dbReference>
<evidence type="ECO:0000313" key="2">
    <source>
        <dbReference type="Proteomes" id="UP000244336"/>
    </source>
</evidence>
<accession>A0A2T7CFR9</accession>
<evidence type="ECO:0000313" key="1">
    <source>
        <dbReference type="EMBL" id="PUZ42165.1"/>
    </source>
</evidence>
<sequence>MSHYLKELNRSPLAKSMIYRYPSHNYRKTGHGIDLSHFVQNVLSFQVRKADGCFSSCRLVTFLGEGDYSADLQQRVCCLLCYIESSHPPSRACETWTPA</sequence>
<gene>
    <name evidence="1" type="ORF">GQ55_9G563400</name>
</gene>
<dbReference type="Gramene" id="PUZ42165">
    <property type="protein sequence ID" value="PUZ42165"/>
    <property type="gene ID" value="GQ55_9G563400"/>
</dbReference>